<feature type="transmembrane region" description="Helical" evidence="2">
    <location>
        <begin position="97"/>
        <end position="117"/>
    </location>
</feature>
<dbReference type="Proteomes" id="UP001213799">
    <property type="component" value="Unassembled WGS sequence"/>
</dbReference>
<dbReference type="EMBL" id="JAQJAE010000004">
    <property type="protein sequence ID" value="KAJ5598058.1"/>
    <property type="molecule type" value="Genomic_DNA"/>
</dbReference>
<dbReference type="Pfam" id="PF12400">
    <property type="entry name" value="STIMATE"/>
    <property type="match status" value="1"/>
</dbReference>
<feature type="transmembrane region" description="Helical" evidence="2">
    <location>
        <begin position="54"/>
        <end position="76"/>
    </location>
</feature>
<evidence type="ECO:0000313" key="3">
    <source>
        <dbReference type="EMBL" id="KAJ5598058.1"/>
    </source>
</evidence>
<evidence type="ECO:0000313" key="4">
    <source>
        <dbReference type="Proteomes" id="UP001213799"/>
    </source>
</evidence>
<feature type="transmembrane region" description="Helical" evidence="2">
    <location>
        <begin position="132"/>
        <end position="152"/>
    </location>
</feature>
<reference evidence="3" key="2">
    <citation type="submission" date="2023-01" db="EMBL/GenBank/DDBJ databases">
        <authorList>
            <person name="Petersen C."/>
        </authorList>
    </citation>
    <scope>NUCLEOTIDE SEQUENCE</scope>
    <source>
        <strain evidence="3">IBT 12815</strain>
    </source>
</reference>
<dbReference type="RefSeq" id="XP_056751273.1">
    <property type="nucleotide sequence ID" value="XM_056899197.1"/>
</dbReference>
<keyword evidence="2" id="KW-0472">Membrane</keyword>
<dbReference type="InterPro" id="IPR022127">
    <property type="entry name" value="STIMATE/YPL162C"/>
</dbReference>
<organism evidence="3 4">
    <name type="scientific">Penicillium hordei</name>
    <dbReference type="NCBI Taxonomy" id="40994"/>
    <lineage>
        <taxon>Eukaryota</taxon>
        <taxon>Fungi</taxon>
        <taxon>Dikarya</taxon>
        <taxon>Ascomycota</taxon>
        <taxon>Pezizomycotina</taxon>
        <taxon>Eurotiomycetes</taxon>
        <taxon>Eurotiomycetidae</taxon>
        <taxon>Eurotiales</taxon>
        <taxon>Aspergillaceae</taxon>
        <taxon>Penicillium</taxon>
    </lineage>
</organism>
<comment type="caution">
    <text evidence="3">The sequence shown here is derived from an EMBL/GenBank/DDBJ whole genome shotgun (WGS) entry which is preliminary data.</text>
</comment>
<evidence type="ECO:0000256" key="2">
    <source>
        <dbReference type="SAM" id="Phobius"/>
    </source>
</evidence>
<keyword evidence="2" id="KW-0812">Transmembrane</keyword>
<dbReference type="AlphaFoldDB" id="A0AAD6DZT7"/>
<gene>
    <name evidence="3" type="ORF">N7537_008142</name>
</gene>
<feature type="region of interest" description="Disordered" evidence="1">
    <location>
        <begin position="291"/>
        <end position="355"/>
    </location>
</feature>
<dbReference type="GeneID" id="81589439"/>
<dbReference type="GO" id="GO:0016020">
    <property type="term" value="C:membrane"/>
    <property type="evidence" value="ECO:0007669"/>
    <property type="project" value="TreeGrafter"/>
</dbReference>
<evidence type="ECO:0008006" key="5">
    <source>
        <dbReference type="Google" id="ProtNLM"/>
    </source>
</evidence>
<sequence>MMDTATSSLASIATTKLIAATTPTSSSVHTLYYHGTNSSSPGQDPNGEGGECKLLGPFSVFVQIALGGLALLSLVYKRWRERPQRPLKIWAFDVSKQVSGSVMLHMLNLVMSMFSAGKLEIRSSYKPNPCSFYLLNLGIDTTLGIPILILLLRVLNYLASYTPLANPPESIESGNYGQPPRITWWLKQAIVYFMGLLGMKICVFFLIELLPFIVKVGDWALRWTEGNAAVQIFFVMLLFPVIMNAIQYYIIDIFIKKPVSQYAVDDAVGDATTDDDAHRREALLAGLDESYSTDSDDEEAGKSPGTTSQPKATADALQVSEHLLPEDHNPVPPYEPPSSGSSTDERDSKASVTHH</sequence>
<proteinExistence type="predicted"/>
<name>A0AAD6DZT7_9EURO</name>
<accession>A0AAD6DZT7</accession>
<keyword evidence="2" id="KW-1133">Transmembrane helix</keyword>
<reference evidence="3" key="1">
    <citation type="journal article" date="2023" name="IMA Fungus">
        <title>Comparative genomic study of the Penicillium genus elucidates a diverse pangenome and 15 lateral gene transfer events.</title>
        <authorList>
            <person name="Petersen C."/>
            <person name="Sorensen T."/>
            <person name="Nielsen M.R."/>
            <person name="Sondergaard T.E."/>
            <person name="Sorensen J.L."/>
            <person name="Fitzpatrick D.A."/>
            <person name="Frisvad J.C."/>
            <person name="Nielsen K.L."/>
        </authorList>
    </citation>
    <scope>NUCLEOTIDE SEQUENCE</scope>
    <source>
        <strain evidence="3">IBT 12815</strain>
    </source>
</reference>
<dbReference type="PANTHER" id="PTHR31735">
    <property type="entry name" value="VACUOLAR MEMBRANE PROTEIN YPL162C"/>
    <property type="match status" value="1"/>
</dbReference>
<feature type="transmembrane region" description="Helical" evidence="2">
    <location>
        <begin position="190"/>
        <end position="213"/>
    </location>
</feature>
<protein>
    <recommendedName>
        <fullName evidence="5">Vacuolar membrane protein</fullName>
    </recommendedName>
</protein>
<evidence type="ECO:0000256" key="1">
    <source>
        <dbReference type="SAM" id="MobiDB-lite"/>
    </source>
</evidence>
<dbReference type="PANTHER" id="PTHR31735:SF1">
    <property type="entry name" value="VACUOLAR MEMBRANE PROTEIN YPL162C"/>
    <property type="match status" value="1"/>
</dbReference>
<keyword evidence="4" id="KW-1185">Reference proteome</keyword>
<feature type="transmembrane region" description="Helical" evidence="2">
    <location>
        <begin position="228"/>
        <end position="251"/>
    </location>
</feature>